<gene>
    <name evidence="2" type="ORF">K9W46_07220</name>
</gene>
<dbReference type="GO" id="GO:0016788">
    <property type="term" value="F:hydrolase activity, acting on ester bonds"/>
    <property type="evidence" value="ECO:0007669"/>
    <property type="project" value="InterPro"/>
</dbReference>
<name>A0A9Y1BNB1_9ARCH</name>
<keyword evidence="1" id="KW-0479">Metal-binding</keyword>
<feature type="binding site" evidence="1">
    <location>
        <position position="157"/>
    </location>
    <ligand>
        <name>a divalent metal cation</name>
        <dbReference type="ChEBI" id="CHEBI:60240"/>
        <label>2</label>
    </ligand>
</feature>
<dbReference type="Pfam" id="PF01026">
    <property type="entry name" value="TatD_DNase"/>
    <property type="match status" value="1"/>
</dbReference>
<dbReference type="InterPro" id="IPR032466">
    <property type="entry name" value="Metal_Hydrolase"/>
</dbReference>
<dbReference type="PANTHER" id="PTHR46124">
    <property type="entry name" value="D-AMINOACYL-TRNA DEACYLASE"/>
    <property type="match status" value="1"/>
</dbReference>
<feature type="binding site" evidence="1">
    <location>
        <position position="9"/>
    </location>
    <ligand>
        <name>a divalent metal cation</name>
        <dbReference type="ChEBI" id="CHEBI:60240"/>
        <label>1</label>
    </ligand>
</feature>
<dbReference type="CDD" id="cd01310">
    <property type="entry name" value="TatD_DNAse"/>
    <property type="match status" value="1"/>
</dbReference>
<dbReference type="AlphaFoldDB" id="A0A9Y1BNB1"/>
<dbReference type="PANTHER" id="PTHR46124:SF2">
    <property type="entry name" value="D-AMINOACYL-TRNA DEACYLASE"/>
    <property type="match status" value="1"/>
</dbReference>
<dbReference type="InterPro" id="IPR001130">
    <property type="entry name" value="TatD-like"/>
</dbReference>
<protein>
    <submittedName>
        <fullName evidence="2">TatD family hydrolase</fullName>
    </submittedName>
</protein>
<feature type="binding site" evidence="1">
    <location>
        <position position="94"/>
    </location>
    <ligand>
        <name>a divalent metal cation</name>
        <dbReference type="ChEBI" id="CHEBI:60240"/>
        <label>1</label>
    </ligand>
</feature>
<dbReference type="PIRSF" id="PIRSF005902">
    <property type="entry name" value="DNase_TatD"/>
    <property type="match status" value="1"/>
</dbReference>
<accession>A0A9Y1BNB1</accession>
<keyword evidence="2" id="KW-0378">Hydrolase</keyword>
<reference evidence="2" key="1">
    <citation type="journal article" date="2022" name="Nat. Microbiol.">
        <title>Unique mobile elements and scalable gene flow at the prokaryote-eukaryote boundary revealed by circularized Asgard archaea genomes.</title>
        <authorList>
            <person name="Wu F."/>
            <person name="Speth D.R."/>
            <person name="Philosof A."/>
            <person name="Cremiere A."/>
            <person name="Narayanan A."/>
            <person name="Barco R.A."/>
            <person name="Connon S.A."/>
            <person name="Amend J.P."/>
            <person name="Antoshechkin I.A."/>
            <person name="Orphan V.J."/>
        </authorList>
    </citation>
    <scope>NUCLEOTIDE SEQUENCE</scope>
    <source>
        <strain evidence="2">PR6</strain>
    </source>
</reference>
<dbReference type="Proteomes" id="UP001200513">
    <property type="component" value="Chromosome"/>
</dbReference>
<feature type="binding site" evidence="1">
    <location>
        <position position="205"/>
    </location>
    <ligand>
        <name>a divalent metal cation</name>
        <dbReference type="ChEBI" id="CHEBI:60240"/>
        <label>1</label>
    </ligand>
</feature>
<dbReference type="GO" id="GO:0046872">
    <property type="term" value="F:metal ion binding"/>
    <property type="evidence" value="ECO:0007669"/>
    <property type="project" value="UniProtKB-KW"/>
</dbReference>
<feature type="binding site" evidence="1">
    <location>
        <position position="7"/>
    </location>
    <ligand>
        <name>a divalent metal cation</name>
        <dbReference type="ChEBI" id="CHEBI:60240"/>
        <label>1</label>
    </ligand>
</feature>
<organism evidence="2">
    <name type="scientific">Candidatus Heimdallarchaeum endolithica</name>
    <dbReference type="NCBI Taxonomy" id="2876572"/>
    <lineage>
        <taxon>Archaea</taxon>
        <taxon>Promethearchaeati</taxon>
        <taxon>Candidatus Heimdallarchaeota</taxon>
        <taxon>Candidatus Heimdallarchaeia (ex Rinke et al. 2021) (nom. nud.)</taxon>
        <taxon>Candidatus Heimdallarchaeales</taxon>
        <taxon>Candidatus Heimdallarchaeaceae</taxon>
        <taxon>Candidatus Heimdallarchaeum</taxon>
    </lineage>
</organism>
<evidence type="ECO:0000256" key="1">
    <source>
        <dbReference type="PIRSR" id="PIRSR005902-1"/>
    </source>
</evidence>
<dbReference type="EMBL" id="CP084167">
    <property type="protein sequence ID" value="UJG42196.1"/>
    <property type="molecule type" value="Genomic_DNA"/>
</dbReference>
<sequence>MQFHDAHCHLPINYFYKDIDNFMKQWLDLGLEYVVGVSMKYTEIEKAIELQKKYKQIIPGFGIHPWEVKRNMPEEQINKISYHVATVSPLVFGEIGLDHHFIKKEQYYPLQEEVFRFFLNLSEQYSIPINIHSKGAEERVYELLDSFSIPPSNILIHWYSGPKKILYKFRDKGVFFSINPSILGGSTHRFVLEKVELEQLLTESDGNVKYWIKGERIIGSPAIIPQIMEKIAEVKNLSMDEVSEVLSRNFKEFANIS</sequence>
<feature type="binding site" evidence="1">
    <location>
        <position position="132"/>
    </location>
    <ligand>
        <name>a divalent metal cation</name>
        <dbReference type="ChEBI" id="CHEBI:60240"/>
        <label>2</label>
    </ligand>
</feature>
<proteinExistence type="predicted"/>
<dbReference type="SUPFAM" id="SSF51556">
    <property type="entry name" value="Metallo-dependent hydrolases"/>
    <property type="match status" value="1"/>
</dbReference>
<dbReference type="Gene3D" id="3.20.20.140">
    <property type="entry name" value="Metal-dependent hydrolases"/>
    <property type="match status" value="1"/>
</dbReference>
<evidence type="ECO:0000313" key="2">
    <source>
        <dbReference type="EMBL" id="UJG42196.1"/>
    </source>
</evidence>